<evidence type="ECO:0000313" key="1">
    <source>
        <dbReference type="EMBL" id="WAL59934.1"/>
    </source>
</evidence>
<reference evidence="1" key="1">
    <citation type="submission" date="2022-12" db="EMBL/GenBank/DDBJ databases">
        <title>Polyphasic identification of a Novel Hot-Spring Cyanobacterium Ocullathermofonsia sinensis gen nov. sp. nov. and Genomic Insights on its Adaptations to the Thermal Habitat.</title>
        <authorList>
            <person name="Daroch M."/>
            <person name="Tang J."/>
            <person name="Jiang Y."/>
        </authorList>
    </citation>
    <scope>NUCLEOTIDE SEQUENCE</scope>
    <source>
        <strain evidence="1">PKUAC-SCTA174</strain>
    </source>
</reference>
<dbReference type="InterPro" id="IPR014956">
    <property type="entry name" value="ParBc_2"/>
</dbReference>
<protein>
    <recommendedName>
        <fullName evidence="3">Chromosome partitioning protein ParB</fullName>
    </recommendedName>
</protein>
<evidence type="ECO:0008006" key="3">
    <source>
        <dbReference type="Google" id="ProtNLM"/>
    </source>
</evidence>
<gene>
    <name evidence="1" type="ORF">OXH18_22625</name>
</gene>
<dbReference type="PIRSF" id="PIRSF029669">
    <property type="entry name" value="UCP029669"/>
    <property type="match status" value="1"/>
</dbReference>
<dbReference type="KEGG" id="tsin:OXH18_22625"/>
<dbReference type="RefSeq" id="WP_268609750.1">
    <property type="nucleotide sequence ID" value="NZ_CP113797.1"/>
</dbReference>
<dbReference type="InterPro" id="IPR016932">
    <property type="entry name" value="UCP029669"/>
</dbReference>
<dbReference type="EMBL" id="CP113797">
    <property type="protein sequence ID" value="WAL59934.1"/>
    <property type="molecule type" value="Genomic_DNA"/>
</dbReference>
<dbReference type="Gene3D" id="3.90.1530.10">
    <property type="entry name" value="Conserved hypothetical protein from pyrococcus furiosus pfu- 392566-001, ParB domain"/>
    <property type="match status" value="1"/>
</dbReference>
<sequence length="214" mass="24428">MPTLPDYNPNLSPGTLSLAAVNLLHPAQVALGYREVDYRIQQFQAMTADELDAYLLEHFLPIVIAPDRLPYVVDHHHRARAIQMTGLRETVYVKVWENCQDWSRAEFWQLMQEKAWVYPYDKDGQRVDVESIPASLDQLQDDPYRSLAWGVLQAGGYARSDVPFQEFLWGNYFRQHLSFENTEAGFQQAVNAALQLCRSPAVSHLPGYISDATG</sequence>
<dbReference type="Pfam" id="PF08857">
    <property type="entry name" value="ParBc_2"/>
    <property type="match status" value="1"/>
</dbReference>
<dbReference type="AlphaFoldDB" id="A0A9E8ZB33"/>
<evidence type="ECO:0000313" key="2">
    <source>
        <dbReference type="Proteomes" id="UP001163152"/>
    </source>
</evidence>
<proteinExistence type="predicted"/>
<dbReference type="Proteomes" id="UP001163152">
    <property type="component" value="Chromosome"/>
</dbReference>
<dbReference type="InterPro" id="IPR036086">
    <property type="entry name" value="ParB/Sulfiredoxin_sf"/>
</dbReference>
<accession>A0A9E8ZB33</accession>
<dbReference type="SUPFAM" id="SSF110849">
    <property type="entry name" value="ParB/Sulfiredoxin"/>
    <property type="match status" value="1"/>
</dbReference>
<dbReference type="Gene3D" id="1.10.8.10">
    <property type="entry name" value="DNA helicase RuvA subunit, C-terminal domain"/>
    <property type="match status" value="1"/>
</dbReference>
<name>A0A9E8ZB33_9CYAN</name>
<dbReference type="CDD" id="cd16390">
    <property type="entry name" value="ParB_N_Srx_like"/>
    <property type="match status" value="1"/>
</dbReference>
<organism evidence="1 2">
    <name type="scientific">Thermocoleostomius sinensis A174</name>
    <dbReference type="NCBI Taxonomy" id="2016057"/>
    <lineage>
        <taxon>Bacteria</taxon>
        <taxon>Bacillati</taxon>
        <taxon>Cyanobacteriota</taxon>
        <taxon>Cyanophyceae</taxon>
        <taxon>Oculatellales</taxon>
        <taxon>Oculatellaceae</taxon>
        <taxon>Thermocoleostomius</taxon>
    </lineage>
</organism>
<keyword evidence="2" id="KW-1185">Reference proteome</keyword>